<gene>
    <name evidence="8 12" type="primary">greA</name>
    <name evidence="12" type="ORF">ENX73_02510</name>
</gene>
<dbReference type="FunFam" id="1.10.287.180:FF:000001">
    <property type="entry name" value="Transcription elongation factor GreA"/>
    <property type="match status" value="1"/>
</dbReference>
<reference evidence="12" key="1">
    <citation type="journal article" date="2020" name="mSystems">
        <title>Genome- and Community-Level Interaction Insights into Carbon Utilization and Element Cycling Functions of Hydrothermarchaeota in Hydrothermal Sediment.</title>
        <authorList>
            <person name="Zhou Z."/>
            <person name="Liu Y."/>
            <person name="Xu W."/>
            <person name="Pan J."/>
            <person name="Luo Z.H."/>
            <person name="Li M."/>
        </authorList>
    </citation>
    <scope>NUCLEOTIDE SEQUENCE [LARGE SCALE GENOMIC DNA]</scope>
    <source>
        <strain evidence="12">SpSt-966</strain>
    </source>
</reference>
<dbReference type="GO" id="GO:0003677">
    <property type="term" value="F:DNA binding"/>
    <property type="evidence" value="ECO:0007669"/>
    <property type="project" value="UniProtKB-UniRule"/>
</dbReference>
<dbReference type="HAMAP" id="MF_00105">
    <property type="entry name" value="GreA_GreB"/>
    <property type="match status" value="1"/>
</dbReference>
<feature type="domain" description="Transcription elongation factor GreA/GreB N-terminal" evidence="11">
    <location>
        <begin position="4"/>
        <end position="73"/>
    </location>
</feature>
<accession>A0A7V3RE34</accession>
<dbReference type="AlphaFoldDB" id="A0A7V3RE34"/>
<organism evidence="12">
    <name type="scientific">Mesoaciditoga lauensis</name>
    <dbReference type="NCBI Taxonomy" id="1495039"/>
    <lineage>
        <taxon>Bacteria</taxon>
        <taxon>Thermotogati</taxon>
        <taxon>Thermotogota</taxon>
        <taxon>Thermotogae</taxon>
        <taxon>Mesoaciditogales</taxon>
        <taxon>Mesoaciditogaceae</taxon>
        <taxon>Mesoaciditoga</taxon>
    </lineage>
</organism>
<evidence type="ECO:0000256" key="1">
    <source>
        <dbReference type="ARBA" id="ARBA00008213"/>
    </source>
</evidence>
<dbReference type="InterPro" id="IPR018151">
    <property type="entry name" value="TF_GreA/GreB_CS"/>
</dbReference>
<dbReference type="Pfam" id="PF01272">
    <property type="entry name" value="GreA_GreB"/>
    <property type="match status" value="1"/>
</dbReference>
<evidence type="ECO:0000256" key="5">
    <source>
        <dbReference type="ARBA" id="ARBA00023163"/>
    </source>
</evidence>
<evidence type="ECO:0000256" key="3">
    <source>
        <dbReference type="ARBA" id="ARBA00023015"/>
    </source>
</evidence>
<dbReference type="InterPro" id="IPR036805">
    <property type="entry name" value="Tscrpt_elong_fac_GreA/B_N_sf"/>
</dbReference>
<name>A0A7V3RE34_9BACT</name>
<dbReference type="Pfam" id="PF03449">
    <property type="entry name" value="GreA_GreB_N"/>
    <property type="match status" value="1"/>
</dbReference>
<feature type="coiled-coil region" evidence="8">
    <location>
        <begin position="4"/>
        <end position="35"/>
    </location>
</feature>
<evidence type="ECO:0000313" key="12">
    <source>
        <dbReference type="EMBL" id="HGE74979.1"/>
    </source>
</evidence>
<dbReference type="SUPFAM" id="SSF54534">
    <property type="entry name" value="FKBP-like"/>
    <property type="match status" value="1"/>
</dbReference>
<dbReference type="NCBIfam" id="TIGR01462">
    <property type="entry name" value="greA"/>
    <property type="match status" value="1"/>
</dbReference>
<dbReference type="GO" id="GO:0003746">
    <property type="term" value="F:translation elongation factor activity"/>
    <property type="evidence" value="ECO:0007669"/>
    <property type="project" value="UniProtKB-KW"/>
</dbReference>
<keyword evidence="12" id="KW-0648">Protein biosynthesis</keyword>
<dbReference type="PANTHER" id="PTHR30437:SF4">
    <property type="entry name" value="TRANSCRIPTION ELONGATION FACTOR GREA"/>
    <property type="match status" value="1"/>
</dbReference>
<keyword evidence="4 8" id="KW-0238">DNA-binding</keyword>
<dbReference type="InterPro" id="IPR001437">
    <property type="entry name" value="Tscrpt_elong_fac_GreA/B_C"/>
</dbReference>
<dbReference type="PANTHER" id="PTHR30437">
    <property type="entry name" value="TRANSCRIPTION ELONGATION FACTOR GREA"/>
    <property type="match status" value="1"/>
</dbReference>
<evidence type="ECO:0000256" key="8">
    <source>
        <dbReference type="HAMAP-Rule" id="MF_00105"/>
    </source>
</evidence>
<evidence type="ECO:0000259" key="11">
    <source>
        <dbReference type="Pfam" id="PF03449"/>
    </source>
</evidence>
<evidence type="ECO:0000259" key="10">
    <source>
        <dbReference type="Pfam" id="PF01272"/>
    </source>
</evidence>
<sequence length="156" mass="17570">MNKIPLTKEGYQSLKDELAELKEKLMNEVAKKIKEAREFGDLSENSEYDEAKNEQGKINSRISEIEEILANAFVIEESRNSREVNLGNTIKLKDLITDGEMTIMLVTAQEADIFKNKISADSPLGEAINKKKIGDTVRVKAPNGAKKYLILDVEQR</sequence>
<keyword evidence="8" id="KW-0175">Coiled coil</keyword>
<dbReference type="InterPro" id="IPR023459">
    <property type="entry name" value="Tscrpt_elong_fac_GreA/B_fam"/>
</dbReference>
<keyword evidence="12" id="KW-0251">Elongation factor</keyword>
<evidence type="ECO:0000256" key="6">
    <source>
        <dbReference type="ARBA" id="ARBA00024916"/>
    </source>
</evidence>
<dbReference type="SUPFAM" id="SSF46557">
    <property type="entry name" value="GreA transcript cleavage protein, N-terminal domain"/>
    <property type="match status" value="1"/>
</dbReference>
<dbReference type="GO" id="GO:0006354">
    <property type="term" value="P:DNA-templated transcription elongation"/>
    <property type="evidence" value="ECO:0007669"/>
    <property type="project" value="TreeGrafter"/>
</dbReference>
<evidence type="ECO:0000256" key="4">
    <source>
        <dbReference type="ARBA" id="ARBA00023125"/>
    </source>
</evidence>
<keyword evidence="3 8" id="KW-0805">Transcription regulation</keyword>
<dbReference type="InterPro" id="IPR028624">
    <property type="entry name" value="Tscrpt_elong_fac_GreA/B"/>
</dbReference>
<dbReference type="GO" id="GO:0032784">
    <property type="term" value="P:regulation of DNA-templated transcription elongation"/>
    <property type="evidence" value="ECO:0007669"/>
    <property type="project" value="UniProtKB-UniRule"/>
</dbReference>
<proteinExistence type="inferred from homology"/>
<dbReference type="InterPro" id="IPR006359">
    <property type="entry name" value="Tscrpt_elong_fac_GreA"/>
</dbReference>
<dbReference type="PIRSF" id="PIRSF006092">
    <property type="entry name" value="GreA_GreB"/>
    <property type="match status" value="1"/>
</dbReference>
<dbReference type="GO" id="GO:0070063">
    <property type="term" value="F:RNA polymerase binding"/>
    <property type="evidence" value="ECO:0007669"/>
    <property type="project" value="InterPro"/>
</dbReference>
<dbReference type="InterPro" id="IPR022691">
    <property type="entry name" value="Tscrpt_elong_fac_GreA/B_N"/>
</dbReference>
<dbReference type="Gene3D" id="1.10.287.180">
    <property type="entry name" value="Transcription elongation factor, GreA/GreB, N-terminal domain"/>
    <property type="match status" value="1"/>
</dbReference>
<evidence type="ECO:0000256" key="7">
    <source>
        <dbReference type="ARBA" id="ARBA00030776"/>
    </source>
</evidence>
<dbReference type="Gene3D" id="3.10.50.30">
    <property type="entry name" value="Transcription elongation factor, GreA/GreB, C-terminal domain"/>
    <property type="match status" value="1"/>
</dbReference>
<protein>
    <recommendedName>
        <fullName evidence="2 8">Transcription elongation factor GreA</fullName>
    </recommendedName>
    <alternativeName>
        <fullName evidence="7 8">Transcript cleavage factor GreA</fullName>
    </alternativeName>
</protein>
<dbReference type="NCBIfam" id="NF001263">
    <property type="entry name" value="PRK00226.1-4"/>
    <property type="match status" value="1"/>
</dbReference>
<dbReference type="PROSITE" id="PS00829">
    <property type="entry name" value="GREAB_1"/>
    <property type="match status" value="1"/>
</dbReference>
<dbReference type="InterPro" id="IPR036953">
    <property type="entry name" value="GreA/GreB_C_sf"/>
</dbReference>
<evidence type="ECO:0000256" key="9">
    <source>
        <dbReference type="RuleBase" id="RU000556"/>
    </source>
</evidence>
<comment type="caution">
    <text evidence="12">The sequence shown here is derived from an EMBL/GenBank/DDBJ whole genome shotgun (WGS) entry which is preliminary data.</text>
</comment>
<feature type="domain" description="Transcription elongation factor GreA/GreB C-terminal" evidence="10">
    <location>
        <begin position="82"/>
        <end position="155"/>
    </location>
</feature>
<keyword evidence="5 8" id="KW-0804">Transcription</keyword>
<comment type="function">
    <text evidence="6 8 9">Necessary for efficient RNA polymerase transcription elongation past template-encoded arresting sites. The arresting sites in DNA have the property of trapping a certain fraction of elongating RNA polymerases that pass through, resulting in locked ternary complexes. Cleavage of the nascent transcript by cleavage factors such as GreA or GreB allows the resumption of elongation from the new 3'terminus. GreA releases sequences of 2 to 3 nucleotides.</text>
</comment>
<evidence type="ECO:0000256" key="2">
    <source>
        <dbReference type="ARBA" id="ARBA00013729"/>
    </source>
</evidence>
<dbReference type="EMBL" id="DTPE01000104">
    <property type="protein sequence ID" value="HGE74979.1"/>
    <property type="molecule type" value="Genomic_DNA"/>
</dbReference>
<comment type="similarity">
    <text evidence="1 8 9">Belongs to the GreA/GreB family.</text>
</comment>